<dbReference type="AlphaFoldDB" id="Q1MZH7"/>
<dbReference type="EMBL" id="AAQH01000018">
    <property type="protein sequence ID" value="EAT11434.1"/>
    <property type="molecule type" value="Genomic_DNA"/>
</dbReference>
<comment type="caution">
    <text evidence="1">The sequence shown here is derived from an EMBL/GenBank/DDBJ whole genome shotgun (WGS) entry which is preliminary data.</text>
</comment>
<dbReference type="Proteomes" id="UP000004263">
    <property type="component" value="Unassembled WGS sequence"/>
</dbReference>
<evidence type="ECO:0000313" key="2">
    <source>
        <dbReference type="Proteomes" id="UP000004263"/>
    </source>
</evidence>
<evidence type="ECO:0000313" key="1">
    <source>
        <dbReference type="EMBL" id="EAT11434.1"/>
    </source>
</evidence>
<keyword evidence="2" id="KW-1185">Reference proteome</keyword>
<reference evidence="1 2" key="1">
    <citation type="submission" date="2006-03" db="EMBL/GenBank/DDBJ databases">
        <authorList>
            <person name="Pinhassi J."/>
            <person name="Pedros-Alio C."/>
            <person name="Ferriera S."/>
            <person name="Johnson J."/>
            <person name="Kravitz S."/>
            <person name="Halpern A."/>
            <person name="Remington K."/>
            <person name="Beeson K."/>
            <person name="Tran B."/>
            <person name="Rogers Y.-H."/>
            <person name="Friedman R."/>
            <person name="Venter J.C."/>
        </authorList>
    </citation>
    <scope>NUCLEOTIDE SEQUENCE [LARGE SCALE GENOMIC DNA]</scope>
    <source>
        <strain evidence="1 2">RED65</strain>
    </source>
</reference>
<organism evidence="1 2">
    <name type="scientific">Bermanella marisrubri</name>
    <dbReference type="NCBI Taxonomy" id="207949"/>
    <lineage>
        <taxon>Bacteria</taxon>
        <taxon>Pseudomonadati</taxon>
        <taxon>Pseudomonadota</taxon>
        <taxon>Gammaproteobacteria</taxon>
        <taxon>Oceanospirillales</taxon>
        <taxon>Oceanospirillaceae</taxon>
        <taxon>Bermanella</taxon>
    </lineage>
</organism>
<dbReference type="STRING" id="207949.RED65_05942"/>
<proteinExistence type="predicted"/>
<sequence length="55" mass="6642">MEGRLAALEFAHLFCLRERIDSYINIECHSYVLLQFSDIQRQAHHAIKTMLKMWY</sequence>
<name>Q1MZH7_9GAMM</name>
<protein>
    <submittedName>
        <fullName evidence="1">Uncharacterized protein</fullName>
    </submittedName>
</protein>
<gene>
    <name evidence="1" type="ORF">RED65_05942</name>
</gene>
<dbReference type="HOGENOM" id="CLU_3022767_0_0_6"/>
<accession>Q1MZH7</accession>